<evidence type="ECO:0000313" key="2">
    <source>
        <dbReference type="EMBL" id="MCH85069.1"/>
    </source>
</evidence>
<accession>A0A392MDD7</accession>
<dbReference type="EMBL" id="LXQA010007848">
    <property type="protein sequence ID" value="MCH85069.1"/>
    <property type="molecule type" value="Genomic_DNA"/>
</dbReference>
<comment type="caution">
    <text evidence="2">The sequence shown here is derived from an EMBL/GenBank/DDBJ whole genome shotgun (WGS) entry which is preliminary data.</text>
</comment>
<organism evidence="2 3">
    <name type="scientific">Trifolium medium</name>
    <dbReference type="NCBI Taxonomy" id="97028"/>
    <lineage>
        <taxon>Eukaryota</taxon>
        <taxon>Viridiplantae</taxon>
        <taxon>Streptophyta</taxon>
        <taxon>Embryophyta</taxon>
        <taxon>Tracheophyta</taxon>
        <taxon>Spermatophyta</taxon>
        <taxon>Magnoliopsida</taxon>
        <taxon>eudicotyledons</taxon>
        <taxon>Gunneridae</taxon>
        <taxon>Pentapetalae</taxon>
        <taxon>rosids</taxon>
        <taxon>fabids</taxon>
        <taxon>Fabales</taxon>
        <taxon>Fabaceae</taxon>
        <taxon>Papilionoideae</taxon>
        <taxon>50 kb inversion clade</taxon>
        <taxon>NPAAA clade</taxon>
        <taxon>Hologalegina</taxon>
        <taxon>IRL clade</taxon>
        <taxon>Trifolieae</taxon>
        <taxon>Trifolium</taxon>
    </lineage>
</organism>
<keyword evidence="3" id="KW-1185">Reference proteome</keyword>
<feature type="non-terminal residue" evidence="2">
    <location>
        <position position="1"/>
    </location>
</feature>
<protein>
    <submittedName>
        <fullName evidence="2">Uncharacterized protein</fullName>
    </submittedName>
</protein>
<gene>
    <name evidence="2" type="ORF">A2U01_0005911</name>
</gene>
<dbReference type="Proteomes" id="UP000265520">
    <property type="component" value="Unassembled WGS sequence"/>
</dbReference>
<name>A0A392MDD7_9FABA</name>
<evidence type="ECO:0000256" key="1">
    <source>
        <dbReference type="SAM" id="MobiDB-lite"/>
    </source>
</evidence>
<feature type="region of interest" description="Disordered" evidence="1">
    <location>
        <begin position="1"/>
        <end position="72"/>
    </location>
</feature>
<sequence>PSLPSRKKPTSLPSEMASSSHQRVDGDANIYFDNDGNPLTTVIAPRNDIPRKDPSQDQQIPMDTDEHIDAVN</sequence>
<dbReference type="AlphaFoldDB" id="A0A392MDD7"/>
<feature type="compositionally biased region" description="Polar residues" evidence="1">
    <location>
        <begin position="11"/>
        <end position="21"/>
    </location>
</feature>
<proteinExistence type="predicted"/>
<reference evidence="2 3" key="1">
    <citation type="journal article" date="2018" name="Front. Plant Sci.">
        <title>Red Clover (Trifolium pratense) and Zigzag Clover (T. medium) - A Picture of Genomic Similarities and Differences.</title>
        <authorList>
            <person name="Dluhosova J."/>
            <person name="Istvanek J."/>
            <person name="Nedelnik J."/>
            <person name="Repkova J."/>
        </authorList>
    </citation>
    <scope>NUCLEOTIDE SEQUENCE [LARGE SCALE GENOMIC DNA]</scope>
    <source>
        <strain evidence="3">cv. 10/8</strain>
        <tissue evidence="2">Leaf</tissue>
    </source>
</reference>
<evidence type="ECO:0000313" key="3">
    <source>
        <dbReference type="Proteomes" id="UP000265520"/>
    </source>
</evidence>